<comment type="caution">
    <text evidence="1">The sequence shown here is derived from an EMBL/GenBank/DDBJ whole genome shotgun (WGS) entry which is preliminary data.</text>
</comment>
<sequence>MGHVERIQLEKDLESAKRQARQAAYYVRKVNQLGALRFDYIRGRTERKPPENRSERLEMYKAELARRLEAARK</sequence>
<keyword evidence="2" id="KW-1185">Reference proteome</keyword>
<evidence type="ECO:0000313" key="1">
    <source>
        <dbReference type="EMBL" id="MCY9519697.1"/>
    </source>
</evidence>
<dbReference type="EMBL" id="JAMDLW010000009">
    <property type="protein sequence ID" value="MCY9519697.1"/>
    <property type="molecule type" value="Genomic_DNA"/>
</dbReference>
<accession>A0ABT4DQR2</accession>
<evidence type="ECO:0000313" key="2">
    <source>
        <dbReference type="Proteomes" id="UP001207626"/>
    </source>
</evidence>
<protein>
    <submittedName>
        <fullName evidence="1">Uncharacterized protein</fullName>
    </submittedName>
</protein>
<dbReference type="RefSeq" id="WP_268601125.1">
    <property type="nucleotide sequence ID" value="NZ_JAMDLV010000006.1"/>
</dbReference>
<name>A0ABT4DQR2_9BACL</name>
<dbReference type="Proteomes" id="UP001207626">
    <property type="component" value="Unassembled WGS sequence"/>
</dbReference>
<gene>
    <name evidence="1" type="ORF">M5X09_08380</name>
</gene>
<proteinExistence type="predicted"/>
<organism evidence="1 2">
    <name type="scientific">Paenibacillus apiarius</name>
    <dbReference type="NCBI Taxonomy" id="46240"/>
    <lineage>
        <taxon>Bacteria</taxon>
        <taxon>Bacillati</taxon>
        <taxon>Bacillota</taxon>
        <taxon>Bacilli</taxon>
        <taxon>Bacillales</taxon>
        <taxon>Paenibacillaceae</taxon>
        <taxon>Paenibacillus</taxon>
    </lineage>
</organism>
<reference evidence="1 2" key="1">
    <citation type="submission" date="2022-05" db="EMBL/GenBank/DDBJ databases">
        <title>Genome Sequencing of Bee-Associated Microbes.</title>
        <authorList>
            <person name="Dunlap C."/>
        </authorList>
    </citation>
    <scope>NUCLEOTIDE SEQUENCE [LARGE SCALE GENOMIC DNA]</scope>
    <source>
        <strain evidence="1 2">NRRL NRS-1438</strain>
    </source>
</reference>